<organism evidence="1 2">
    <name type="scientific">Lindgomyces ingoldianus</name>
    <dbReference type="NCBI Taxonomy" id="673940"/>
    <lineage>
        <taxon>Eukaryota</taxon>
        <taxon>Fungi</taxon>
        <taxon>Dikarya</taxon>
        <taxon>Ascomycota</taxon>
        <taxon>Pezizomycotina</taxon>
        <taxon>Dothideomycetes</taxon>
        <taxon>Pleosporomycetidae</taxon>
        <taxon>Pleosporales</taxon>
        <taxon>Lindgomycetaceae</taxon>
        <taxon>Lindgomyces</taxon>
    </lineage>
</organism>
<dbReference type="EMBL" id="MU003509">
    <property type="protein sequence ID" value="KAF2470187.1"/>
    <property type="molecule type" value="Genomic_DNA"/>
</dbReference>
<evidence type="ECO:0000313" key="1">
    <source>
        <dbReference type="EMBL" id="KAF2470187.1"/>
    </source>
</evidence>
<reference evidence="1" key="1">
    <citation type="journal article" date="2020" name="Stud. Mycol.">
        <title>101 Dothideomycetes genomes: a test case for predicting lifestyles and emergence of pathogens.</title>
        <authorList>
            <person name="Haridas S."/>
            <person name="Albert R."/>
            <person name="Binder M."/>
            <person name="Bloem J."/>
            <person name="Labutti K."/>
            <person name="Salamov A."/>
            <person name="Andreopoulos B."/>
            <person name="Baker S."/>
            <person name="Barry K."/>
            <person name="Bills G."/>
            <person name="Bluhm B."/>
            <person name="Cannon C."/>
            <person name="Castanera R."/>
            <person name="Culley D."/>
            <person name="Daum C."/>
            <person name="Ezra D."/>
            <person name="Gonzalez J."/>
            <person name="Henrissat B."/>
            <person name="Kuo A."/>
            <person name="Liang C."/>
            <person name="Lipzen A."/>
            <person name="Lutzoni F."/>
            <person name="Magnuson J."/>
            <person name="Mondo S."/>
            <person name="Nolan M."/>
            <person name="Ohm R."/>
            <person name="Pangilinan J."/>
            <person name="Park H.-J."/>
            <person name="Ramirez L."/>
            <person name="Alfaro M."/>
            <person name="Sun H."/>
            <person name="Tritt A."/>
            <person name="Yoshinaga Y."/>
            <person name="Zwiers L.-H."/>
            <person name="Turgeon B."/>
            <person name="Goodwin S."/>
            <person name="Spatafora J."/>
            <person name="Crous P."/>
            <person name="Grigoriev I."/>
        </authorList>
    </citation>
    <scope>NUCLEOTIDE SEQUENCE</scope>
    <source>
        <strain evidence="1">ATCC 200398</strain>
    </source>
</reference>
<sequence>MSSSAGQKITTDPRSNQEIHEAVGIITSDSLAAESLKGDGSFGDGNPHAAASKQPSKSTTTNVTDTSNAARLEPALDAEAREAQEGWSETSQLNAGRGLSKDSDVGPMYGTTGGSADEGNVPVVRTGGYVGSAGLARNHGDLKPKGENIIEGGFDNCAPNASFNQEIGTKKDPGRVAEANFQLRDVHAGIDARGGPRQGGITGGVIYDVLKNDERA</sequence>
<proteinExistence type="predicted"/>
<comment type="caution">
    <text evidence="1">The sequence shown here is derived from an EMBL/GenBank/DDBJ whole genome shotgun (WGS) entry which is preliminary data.</text>
</comment>
<dbReference type="Proteomes" id="UP000799755">
    <property type="component" value="Unassembled WGS sequence"/>
</dbReference>
<gene>
    <name evidence="1" type="ORF">BDR25DRAFT_304129</name>
</gene>
<protein>
    <submittedName>
        <fullName evidence="1">Uncharacterized protein</fullName>
    </submittedName>
</protein>
<accession>A0ACB6QV87</accession>
<keyword evidence="2" id="KW-1185">Reference proteome</keyword>
<evidence type="ECO:0000313" key="2">
    <source>
        <dbReference type="Proteomes" id="UP000799755"/>
    </source>
</evidence>
<name>A0ACB6QV87_9PLEO</name>